<dbReference type="InterPro" id="IPR018488">
    <property type="entry name" value="cNMP-bd_CS"/>
</dbReference>
<dbReference type="SUPFAM" id="SSF51206">
    <property type="entry name" value="cAMP-binding domain-like"/>
    <property type="match status" value="2"/>
</dbReference>
<proteinExistence type="predicted"/>
<feature type="region of interest" description="Disordered" evidence="1">
    <location>
        <begin position="903"/>
        <end position="931"/>
    </location>
</feature>
<dbReference type="EMBL" id="JAZGQO010000021">
    <property type="protein sequence ID" value="KAK6165421.1"/>
    <property type="molecule type" value="Genomic_DNA"/>
</dbReference>
<dbReference type="InterPro" id="IPR014710">
    <property type="entry name" value="RmlC-like_jellyroll"/>
</dbReference>
<feature type="compositionally biased region" description="Polar residues" evidence="1">
    <location>
        <begin position="118"/>
        <end position="130"/>
    </location>
</feature>
<feature type="region of interest" description="Disordered" evidence="1">
    <location>
        <begin position="25"/>
        <end position="76"/>
    </location>
</feature>
<dbReference type="CDD" id="cd00038">
    <property type="entry name" value="CAP_ED"/>
    <property type="match status" value="1"/>
</dbReference>
<dbReference type="Pfam" id="PF00027">
    <property type="entry name" value="cNMP_binding"/>
    <property type="match status" value="1"/>
</dbReference>
<dbReference type="AlphaFoldDB" id="A0AAN8G066"/>
<dbReference type="InterPro" id="IPR000595">
    <property type="entry name" value="cNMP-bd_dom"/>
</dbReference>
<feature type="compositionally biased region" description="Polar residues" evidence="1">
    <location>
        <begin position="915"/>
        <end position="925"/>
    </location>
</feature>
<dbReference type="PANTHER" id="PTHR23011">
    <property type="entry name" value="CYCLIC NUCLEOTIDE-BINDING DOMAIN CONTAINING PROTEIN"/>
    <property type="match status" value="1"/>
</dbReference>
<dbReference type="PROSITE" id="PS00889">
    <property type="entry name" value="CNMP_BINDING_2"/>
    <property type="match status" value="1"/>
</dbReference>
<dbReference type="SMART" id="SM00100">
    <property type="entry name" value="cNMP"/>
    <property type="match status" value="1"/>
</dbReference>
<keyword evidence="4" id="KW-1185">Reference proteome</keyword>
<reference evidence="3 4" key="1">
    <citation type="submission" date="2024-01" db="EMBL/GenBank/DDBJ databases">
        <title>The genome of the rayed Mediterranean limpet Patella caerulea (Linnaeus, 1758).</title>
        <authorList>
            <person name="Anh-Thu Weber A."/>
            <person name="Halstead-Nussloch G."/>
        </authorList>
    </citation>
    <scope>NUCLEOTIDE SEQUENCE [LARGE SCALE GENOMIC DNA]</scope>
    <source>
        <strain evidence="3">AATW-2023a</strain>
        <tissue evidence="3">Whole specimen</tissue>
    </source>
</reference>
<protein>
    <recommendedName>
        <fullName evidence="2">Cyclic nucleotide-binding domain-containing protein</fullName>
    </recommendedName>
</protein>
<feature type="domain" description="Cyclic nucleotide-binding" evidence="2">
    <location>
        <begin position="392"/>
        <end position="516"/>
    </location>
</feature>
<gene>
    <name evidence="3" type="ORF">SNE40_022350</name>
</gene>
<dbReference type="Proteomes" id="UP001347796">
    <property type="component" value="Unassembled WGS sequence"/>
</dbReference>
<evidence type="ECO:0000256" key="1">
    <source>
        <dbReference type="SAM" id="MobiDB-lite"/>
    </source>
</evidence>
<organism evidence="3 4">
    <name type="scientific">Patella caerulea</name>
    <name type="common">Rayed Mediterranean limpet</name>
    <dbReference type="NCBI Taxonomy" id="87958"/>
    <lineage>
        <taxon>Eukaryota</taxon>
        <taxon>Metazoa</taxon>
        <taxon>Spiralia</taxon>
        <taxon>Lophotrochozoa</taxon>
        <taxon>Mollusca</taxon>
        <taxon>Gastropoda</taxon>
        <taxon>Patellogastropoda</taxon>
        <taxon>Patelloidea</taxon>
        <taxon>Patellidae</taxon>
        <taxon>Patella</taxon>
    </lineage>
</organism>
<dbReference type="PROSITE" id="PS50042">
    <property type="entry name" value="CNMP_BINDING_3"/>
    <property type="match status" value="1"/>
</dbReference>
<evidence type="ECO:0000259" key="2">
    <source>
        <dbReference type="PROSITE" id="PS50042"/>
    </source>
</evidence>
<feature type="compositionally biased region" description="Basic and acidic residues" evidence="1">
    <location>
        <begin position="826"/>
        <end position="843"/>
    </location>
</feature>
<sequence length="931" mass="107536">MFQVAKKPLLVSTYNFSLPKTFDNQSTDSDFHSDSDDCSSEGSVSIRCRGPNPSRSGFKPPVHHLPPPTRRRWSASARRYRSQELHGSTSCRTTTGYIREITSPEIYPERVLYMTRQGAVSPQRTNAKPSSKTDHRCRRDMVSTPYSQQTHSDLLSAVHKAWFRSNTDISNKRSTRNHSAISCGKSRHRPASIAGELAARPKECKSRRDVLSARSRLVNFESPPIVEDRIQGNLERSMTDVDIVSQRLKRMCAERRARSSLTTEDIRARRRRRFTRKEEEPVVPVDVEKPSKLFRKFRLIAILATTMVKLLWVIIGISETKSVKTATELQWQTLYSTRRSSRKLSFDKSLYTRERATTTMPKWAIRILETLPELRTERESRQIHTMMKDMRGFDKFTEDIQINLCRAATYQCVTEGRVILRKGHIGYNFYFVFSGSAFVNVEEVDSAGETFVKTEAVVKKGDSFGELALLQEVKRTATVAARETIELLVVHKDTFAQVCPQIFEKELSEKESFLRRLPIFSEKWWKKDALEKLCLQSQIQEYSINKLIVKDSRRDNWVYVCMEGKAQIIRCLSLKDEDVEDKRSLAKKRQSAVFLSEELLKIYRDLKPKVKSKSGVHADDVNIEDKDEKEKLLESMALEYVETGKRKETFIEELDENERKKDMEYILGPKTLSSLMAAEMEKGKTDVIYLNIGTLHPDDIFDIHSIINDEHEANSYHLLVSYGARILKIKKSDLFHFATTEAVEHIKNITTKNKYPSNSVLLESYRDKATWDDYKSNVISGILKPHLHKQQKFPQGHLLKSFGQKTEEIRKEKLLATLKKNQTDSIKAERDRSQYEADLDHRQSPTLTDLTTSQEAKYPANSLRFHEPIIIRRKSYIDYIQRMDTLDVNIAVDKTVKRKYNRPTSKTILEESGDSRSQQQTSKSMTLAAYL</sequence>
<feature type="compositionally biased region" description="Polar residues" evidence="1">
    <location>
        <begin position="844"/>
        <end position="853"/>
    </location>
</feature>
<evidence type="ECO:0000313" key="4">
    <source>
        <dbReference type="Proteomes" id="UP001347796"/>
    </source>
</evidence>
<feature type="region of interest" description="Disordered" evidence="1">
    <location>
        <begin position="118"/>
        <end position="137"/>
    </location>
</feature>
<feature type="region of interest" description="Disordered" evidence="1">
    <location>
        <begin position="822"/>
        <end position="853"/>
    </location>
</feature>
<comment type="caution">
    <text evidence="3">The sequence shown here is derived from an EMBL/GenBank/DDBJ whole genome shotgun (WGS) entry which is preliminary data.</text>
</comment>
<accession>A0AAN8G066</accession>
<dbReference type="PANTHER" id="PTHR23011:SF42">
    <property type="entry name" value="CYCLIC NUCLEOTIDE-BINDING DOMAIN-CONTAINING PROTEIN"/>
    <property type="match status" value="1"/>
</dbReference>
<name>A0AAN8G066_PATCE</name>
<evidence type="ECO:0000313" key="3">
    <source>
        <dbReference type="EMBL" id="KAK6165421.1"/>
    </source>
</evidence>
<dbReference type="InterPro" id="IPR018490">
    <property type="entry name" value="cNMP-bd_dom_sf"/>
</dbReference>
<dbReference type="Gene3D" id="2.60.120.10">
    <property type="entry name" value="Jelly Rolls"/>
    <property type="match status" value="2"/>
</dbReference>